<reference evidence="1 2" key="1">
    <citation type="submission" date="2014-03" db="EMBL/GenBank/DDBJ databases">
        <title>Bradyrhizobium valentinum sp. nov., isolated from effective nodules of Lupinus mariae-josephae, a lupine endemic of basic-lime soils in Eastern Spain.</title>
        <authorList>
            <person name="Duran D."/>
            <person name="Rey L."/>
            <person name="Navarro A."/>
            <person name="Busquets A."/>
            <person name="Imperial J."/>
            <person name="Ruiz-Argueso T."/>
        </authorList>
    </citation>
    <scope>NUCLEOTIDE SEQUENCE [LARGE SCALE GENOMIC DNA]</scope>
    <source>
        <strain evidence="1 2">CCBAU 23086</strain>
    </source>
</reference>
<organism evidence="1 2">
    <name type="scientific">Bradyrhizobium lablabi</name>
    <dbReference type="NCBI Taxonomy" id="722472"/>
    <lineage>
        <taxon>Bacteria</taxon>
        <taxon>Pseudomonadati</taxon>
        <taxon>Pseudomonadota</taxon>
        <taxon>Alphaproteobacteria</taxon>
        <taxon>Hyphomicrobiales</taxon>
        <taxon>Nitrobacteraceae</taxon>
        <taxon>Bradyrhizobium</taxon>
    </lineage>
</organism>
<evidence type="ECO:0000313" key="1">
    <source>
        <dbReference type="EMBL" id="KRR17555.1"/>
    </source>
</evidence>
<proteinExistence type="predicted"/>
<dbReference type="EMBL" id="LLYB01000119">
    <property type="protein sequence ID" value="KRR17555.1"/>
    <property type="molecule type" value="Genomic_DNA"/>
</dbReference>
<protein>
    <submittedName>
        <fullName evidence="1">Uncharacterized protein</fullName>
    </submittedName>
</protein>
<evidence type="ECO:0000313" key="2">
    <source>
        <dbReference type="Proteomes" id="UP000051660"/>
    </source>
</evidence>
<dbReference type="Proteomes" id="UP000051660">
    <property type="component" value="Unassembled WGS sequence"/>
</dbReference>
<gene>
    <name evidence="1" type="ORF">CQ14_39980</name>
</gene>
<dbReference type="AlphaFoldDB" id="A0A0R3MJP7"/>
<comment type="caution">
    <text evidence="1">The sequence shown here is derived from an EMBL/GenBank/DDBJ whole genome shotgun (WGS) entry which is preliminary data.</text>
</comment>
<sequence>MMLLCLTRFRLARIGLSPAEVTIGRSEVIDALMKADVIVVFDEGPYLVGSVGDDQDPIVGKWGASSPISAAPLA</sequence>
<accession>A0A0R3MJP7</accession>
<name>A0A0R3MJP7_9BRAD</name>